<dbReference type="PANTHER" id="PTHR30341:SF0">
    <property type="entry name" value="NA(+)_H(+) ANTIPORTER NHAA"/>
    <property type="match status" value="1"/>
</dbReference>
<evidence type="ECO:0000313" key="8">
    <source>
        <dbReference type="EMBL" id="RWX46219.1"/>
    </source>
</evidence>
<dbReference type="GO" id="GO:0005886">
    <property type="term" value="C:plasma membrane"/>
    <property type="evidence" value="ECO:0007669"/>
    <property type="project" value="UniProtKB-SubCell"/>
</dbReference>
<feature type="transmembrane region" description="Helical" evidence="7">
    <location>
        <begin position="263"/>
        <end position="287"/>
    </location>
</feature>
<dbReference type="NCBIfam" id="NF007111">
    <property type="entry name" value="PRK09560.1"/>
    <property type="match status" value="1"/>
</dbReference>
<evidence type="ECO:0000256" key="4">
    <source>
        <dbReference type="ARBA" id="ARBA00022989"/>
    </source>
</evidence>
<keyword evidence="3 7" id="KW-0812">Transmembrane</keyword>
<proteinExistence type="inferred from homology"/>
<evidence type="ECO:0000256" key="5">
    <source>
        <dbReference type="ARBA" id="ARBA00023136"/>
    </source>
</evidence>
<name>A0A444IZD2_9BACT</name>
<dbReference type="HAMAP" id="MF_01844">
    <property type="entry name" value="NhaA"/>
    <property type="match status" value="1"/>
</dbReference>
<dbReference type="Proteomes" id="UP000286862">
    <property type="component" value="Unassembled WGS sequence"/>
</dbReference>
<keyword evidence="2" id="KW-1003">Cell membrane</keyword>
<dbReference type="PANTHER" id="PTHR30341">
    <property type="entry name" value="SODIUM ION/PROTON ANTIPORTER NHAA-RELATED"/>
    <property type="match status" value="1"/>
</dbReference>
<sequence length="406" mass="43616">VCANTPLQSYYALFVDIPVEIRIGDFEIAKPLLLWINDGLMALFFFFITLELKREILQGELTDKRNIILPALGAIGGMVVPALIYTFFNAADPVAMKGWAVPAVTSLPFSLAILSLLGKRVPTGIKVFLTSLAIFTDIGAIILIGLLYTASISVLSLVVVACCIVFLVWLNRLNPEAKSPYLLIGIVMWVAMLKSGVHATLAGVILALFIPMVSKQDANRSPLKNIINDMHCTVALFVLPIFAFANAGINVSGIGLDYVLHDVPLGIALGLFVGKQAGIFGICWLAIQCKLAELPKGMSWKTLYGTAALGGIGFTMSLFVGSLAFEETGVDITFDERLGIILGSVASGLVGYMVLRMCLPSSVAQTTVCTTGGSTEEMEEIDTCGTGVVREVSIKERLERSEMIRA</sequence>
<keyword evidence="4 7" id="KW-1133">Transmembrane helix</keyword>
<dbReference type="GO" id="GO:0015385">
    <property type="term" value="F:sodium:proton antiporter activity"/>
    <property type="evidence" value="ECO:0007669"/>
    <property type="project" value="UniProtKB-UniRule"/>
</dbReference>
<comment type="subcellular location">
    <subcellularLocation>
        <location evidence="1">Cell inner membrane</location>
        <topology evidence="1">Multi-pass membrane protein</topology>
    </subcellularLocation>
</comment>
<feature type="transmembrane region" description="Helical" evidence="7">
    <location>
        <begin position="99"/>
        <end position="117"/>
    </location>
</feature>
<evidence type="ECO:0000256" key="7">
    <source>
        <dbReference type="SAM" id="Phobius"/>
    </source>
</evidence>
<dbReference type="NCBIfam" id="TIGR00773">
    <property type="entry name" value="NhaA"/>
    <property type="match status" value="1"/>
</dbReference>
<dbReference type="InterPro" id="IPR023171">
    <property type="entry name" value="Na/H_antiporter_dom_sf"/>
</dbReference>
<dbReference type="InterPro" id="IPR004670">
    <property type="entry name" value="NhaA"/>
</dbReference>
<feature type="transmembrane region" description="Helical" evidence="7">
    <location>
        <begin position="32"/>
        <end position="52"/>
    </location>
</feature>
<accession>A0A444IZD2</accession>
<dbReference type="Gene3D" id="1.20.1530.10">
    <property type="entry name" value="Na+/H+ antiporter like domain"/>
    <property type="match status" value="1"/>
</dbReference>
<protein>
    <recommendedName>
        <fullName evidence="6">Na+/H+ antiporter NhaA</fullName>
    </recommendedName>
</protein>
<evidence type="ECO:0000256" key="6">
    <source>
        <dbReference type="NCBIfam" id="TIGR00773"/>
    </source>
</evidence>
<evidence type="ECO:0000256" key="2">
    <source>
        <dbReference type="ARBA" id="ARBA00022475"/>
    </source>
</evidence>
<feature type="transmembrane region" description="Helical" evidence="7">
    <location>
        <begin position="67"/>
        <end position="87"/>
    </location>
</feature>
<dbReference type="AlphaFoldDB" id="A0A444IZD2"/>
<feature type="non-terminal residue" evidence="8">
    <location>
        <position position="1"/>
    </location>
</feature>
<feature type="transmembrane region" description="Helical" evidence="7">
    <location>
        <begin position="337"/>
        <end position="355"/>
    </location>
</feature>
<feature type="transmembrane region" description="Helical" evidence="7">
    <location>
        <begin position="138"/>
        <end position="169"/>
    </location>
</feature>
<dbReference type="NCBIfam" id="NF007112">
    <property type="entry name" value="PRK09561.1"/>
    <property type="match status" value="1"/>
</dbReference>
<evidence type="ECO:0000313" key="9">
    <source>
        <dbReference type="Proteomes" id="UP000286862"/>
    </source>
</evidence>
<feature type="transmembrane region" description="Helical" evidence="7">
    <location>
        <begin position="303"/>
        <end position="325"/>
    </location>
</feature>
<feature type="transmembrane region" description="Helical" evidence="7">
    <location>
        <begin position="181"/>
        <end position="210"/>
    </location>
</feature>
<dbReference type="EMBL" id="MTKQ01000234">
    <property type="protein sequence ID" value="RWX46219.1"/>
    <property type="molecule type" value="Genomic_DNA"/>
</dbReference>
<organism evidence="8 9">
    <name type="scientific">Candidatus Electrothrix marina</name>
    <dbReference type="NCBI Taxonomy" id="1859130"/>
    <lineage>
        <taxon>Bacteria</taxon>
        <taxon>Pseudomonadati</taxon>
        <taxon>Thermodesulfobacteriota</taxon>
        <taxon>Desulfobulbia</taxon>
        <taxon>Desulfobulbales</taxon>
        <taxon>Desulfobulbaceae</taxon>
        <taxon>Candidatus Electrothrix</taxon>
    </lineage>
</organism>
<gene>
    <name evidence="8" type="ORF">VT99_12341</name>
</gene>
<dbReference type="Pfam" id="PF06965">
    <property type="entry name" value="Na_H_antiport_1"/>
    <property type="match status" value="1"/>
</dbReference>
<keyword evidence="5 7" id="KW-0472">Membrane</keyword>
<feature type="transmembrane region" description="Helical" evidence="7">
    <location>
        <begin position="231"/>
        <end position="251"/>
    </location>
</feature>
<comment type="caution">
    <text evidence="8">The sequence shown here is derived from an EMBL/GenBank/DDBJ whole genome shotgun (WGS) entry which is preliminary data.</text>
</comment>
<reference evidence="8 9" key="1">
    <citation type="submission" date="2017-01" db="EMBL/GenBank/DDBJ databases">
        <title>The cable genome- insights into the physiology and evolution of filamentous bacteria capable of sulfide oxidation via long distance electron transfer.</title>
        <authorList>
            <person name="Schreiber L."/>
            <person name="Bjerg J.T."/>
            <person name="Boggild A."/>
            <person name="Van De Vossenberg J."/>
            <person name="Meysman F."/>
            <person name="Nielsen L.P."/>
            <person name="Schramm A."/>
            <person name="Kjeldsen K.U."/>
        </authorList>
    </citation>
    <scope>NUCLEOTIDE SEQUENCE [LARGE SCALE GENOMIC DNA]</scope>
    <source>
        <strain evidence="8">A2</strain>
    </source>
</reference>
<evidence type="ECO:0000256" key="3">
    <source>
        <dbReference type="ARBA" id="ARBA00022692"/>
    </source>
</evidence>
<dbReference type="GO" id="GO:0006885">
    <property type="term" value="P:regulation of pH"/>
    <property type="evidence" value="ECO:0007669"/>
    <property type="project" value="UniProtKB-UniRule"/>
</dbReference>
<evidence type="ECO:0000256" key="1">
    <source>
        <dbReference type="ARBA" id="ARBA00004429"/>
    </source>
</evidence>